<keyword evidence="7" id="KW-0862">Zinc</keyword>
<comment type="similarity">
    <text evidence="2">Belongs to the MYST (SAS/MOZ) family.</text>
</comment>
<evidence type="ECO:0000256" key="7">
    <source>
        <dbReference type="ARBA" id="ARBA00022833"/>
    </source>
</evidence>
<evidence type="ECO:0000256" key="10">
    <source>
        <dbReference type="ARBA" id="ARBA00023163"/>
    </source>
</evidence>
<evidence type="ECO:0000256" key="4">
    <source>
        <dbReference type="ARBA" id="ARBA00022679"/>
    </source>
</evidence>
<feature type="region of interest" description="Disordered" evidence="14">
    <location>
        <begin position="1"/>
        <end position="38"/>
    </location>
</feature>
<accession>A0A9P8PLL4</accession>
<evidence type="ECO:0000256" key="8">
    <source>
        <dbReference type="ARBA" id="ARBA00022990"/>
    </source>
</evidence>
<reference evidence="16" key="2">
    <citation type="submission" date="2021-01" db="EMBL/GenBank/DDBJ databases">
        <authorList>
            <person name="Schikora-Tamarit M.A."/>
        </authorList>
    </citation>
    <scope>NUCLEOTIDE SEQUENCE</scope>
    <source>
        <strain evidence="16">CBS2887</strain>
    </source>
</reference>
<evidence type="ECO:0000259" key="15">
    <source>
        <dbReference type="PROSITE" id="PS51726"/>
    </source>
</evidence>
<keyword evidence="11" id="KW-0539">Nucleus</keyword>
<evidence type="ECO:0000256" key="1">
    <source>
        <dbReference type="ARBA" id="ARBA00004123"/>
    </source>
</evidence>
<keyword evidence="5" id="KW-0479">Metal-binding</keyword>
<keyword evidence="9" id="KW-0805">Transcription regulation</keyword>
<sequence>MTSIPPLIPAAATTSTTQSRTPTPTPTPTPTSSSSSSNTYAIISKPNITQIQFGPYTLKTWYGTSVYFSRNEGHELGFKDCERSKVGVKPNKDNTSTISNADTTLDQLDSADHDQMSNEPWLDKLYVCDYCFKYTDSMGQYQQHYQYCESLQKEFVFGKISYRDSKHTIRKIKGSKHKLFCQNLSLFTKLYLDNKSVFFDVDHFQYFIIYDNFSLKPLGFFSMELLSLERNNLACILIFPPYQRQRLGRKLIEFSYALSRSQYLISGPEKPLSPFGLVGYLRYWSDVIGRLFLEKGVLANVETVTIDQISSITGFRCEDVDMTLRYMEVLFRSDDTGKDVVLDLNRLKEWAKVNHVDSGKSSDMIENDCLLF</sequence>
<dbReference type="SUPFAM" id="SSF55729">
    <property type="entry name" value="Acyl-CoA N-acyltransferases (Nat)"/>
    <property type="match status" value="1"/>
</dbReference>
<dbReference type="GO" id="GO:0005634">
    <property type="term" value="C:nucleus"/>
    <property type="evidence" value="ECO:0007669"/>
    <property type="project" value="UniProtKB-SubCell"/>
</dbReference>
<evidence type="ECO:0000256" key="9">
    <source>
        <dbReference type="ARBA" id="ARBA00023015"/>
    </source>
</evidence>
<dbReference type="Gene3D" id="3.40.630.30">
    <property type="match status" value="1"/>
</dbReference>
<comment type="caution">
    <text evidence="16">The sequence shown here is derived from an EMBL/GenBank/DDBJ whole genome shotgun (WGS) entry which is preliminary data.</text>
</comment>
<dbReference type="GO" id="GO:0035267">
    <property type="term" value="C:NuA4 histone acetyltransferase complex"/>
    <property type="evidence" value="ECO:0007669"/>
    <property type="project" value="TreeGrafter"/>
</dbReference>
<evidence type="ECO:0000256" key="12">
    <source>
        <dbReference type="ARBA" id="ARBA00023315"/>
    </source>
</evidence>
<dbReference type="EMBL" id="JAEUBG010005537">
    <property type="protein sequence ID" value="KAH3674291.1"/>
    <property type="molecule type" value="Genomic_DNA"/>
</dbReference>
<dbReference type="EC" id="2.3.1.48" evidence="3"/>
<dbReference type="InterPro" id="IPR002717">
    <property type="entry name" value="HAT_MYST-type"/>
</dbReference>
<dbReference type="Pfam" id="PF01853">
    <property type="entry name" value="MOZ_SAS"/>
    <property type="match status" value="1"/>
</dbReference>
<reference evidence="16" key="1">
    <citation type="journal article" date="2021" name="Open Biol.">
        <title>Shared evolutionary footprints suggest mitochondrial oxidative damage underlies multiple complex I losses in fungi.</title>
        <authorList>
            <person name="Schikora-Tamarit M.A."/>
            <person name="Marcet-Houben M."/>
            <person name="Nosek J."/>
            <person name="Gabaldon T."/>
        </authorList>
    </citation>
    <scope>NUCLEOTIDE SEQUENCE</scope>
    <source>
        <strain evidence="16">CBS2887</strain>
    </source>
</reference>
<dbReference type="PANTHER" id="PTHR10615:SF219">
    <property type="entry name" value="HISTONE ACETYLTRANSFERASE KAT5"/>
    <property type="match status" value="1"/>
</dbReference>
<name>A0A9P8PLL4_WICPI</name>
<dbReference type="Proteomes" id="UP000774326">
    <property type="component" value="Unassembled WGS sequence"/>
</dbReference>
<dbReference type="InterPro" id="IPR036388">
    <property type="entry name" value="WH-like_DNA-bd_sf"/>
</dbReference>
<dbReference type="InterPro" id="IPR050603">
    <property type="entry name" value="MYST_HAT"/>
</dbReference>
<feature type="compositionally biased region" description="Low complexity" evidence="14">
    <location>
        <begin position="13"/>
        <end position="22"/>
    </location>
</feature>
<evidence type="ECO:0000256" key="2">
    <source>
        <dbReference type="ARBA" id="ARBA00010107"/>
    </source>
</evidence>
<gene>
    <name evidence="16" type="ORF">WICPIJ_009602</name>
</gene>
<evidence type="ECO:0000256" key="6">
    <source>
        <dbReference type="ARBA" id="ARBA00022771"/>
    </source>
</evidence>
<dbReference type="AlphaFoldDB" id="A0A9P8PLL4"/>
<dbReference type="OrthoDB" id="787137at2759"/>
<evidence type="ECO:0000256" key="13">
    <source>
        <dbReference type="PIRSR" id="PIRSR602717-51"/>
    </source>
</evidence>
<keyword evidence="6" id="KW-0863">Zinc-finger</keyword>
<dbReference type="InterPro" id="IPR016181">
    <property type="entry name" value="Acyl_CoA_acyltransferase"/>
</dbReference>
<dbReference type="Gene3D" id="3.30.60.60">
    <property type="entry name" value="N-acetyl transferase-like"/>
    <property type="match status" value="1"/>
</dbReference>
<evidence type="ECO:0000256" key="14">
    <source>
        <dbReference type="SAM" id="MobiDB-lite"/>
    </source>
</evidence>
<comment type="subcellular location">
    <subcellularLocation>
        <location evidence="1">Nucleus</location>
    </subcellularLocation>
</comment>
<keyword evidence="17" id="KW-1185">Reference proteome</keyword>
<keyword evidence="8" id="KW-0007">Acetylation</keyword>
<proteinExistence type="inferred from homology"/>
<dbReference type="GO" id="GO:0006355">
    <property type="term" value="P:regulation of DNA-templated transcription"/>
    <property type="evidence" value="ECO:0007669"/>
    <property type="project" value="InterPro"/>
</dbReference>
<dbReference type="GO" id="GO:0046972">
    <property type="term" value="F:histone H4K16 acetyltransferase activity"/>
    <property type="evidence" value="ECO:0007669"/>
    <property type="project" value="TreeGrafter"/>
</dbReference>
<keyword evidence="10" id="KW-0804">Transcription</keyword>
<evidence type="ECO:0000256" key="11">
    <source>
        <dbReference type="ARBA" id="ARBA00023242"/>
    </source>
</evidence>
<dbReference type="Gene3D" id="1.10.10.10">
    <property type="entry name" value="Winged helix-like DNA-binding domain superfamily/Winged helix DNA-binding domain"/>
    <property type="match status" value="1"/>
</dbReference>
<feature type="active site" description="Proton donor/acceptor" evidence="13">
    <location>
        <position position="269"/>
    </location>
</feature>
<protein>
    <recommendedName>
        <fullName evidence="3">histone acetyltransferase</fullName>
        <ecNumber evidence="3">2.3.1.48</ecNumber>
    </recommendedName>
</protein>
<keyword evidence="4" id="KW-0808">Transferase</keyword>
<dbReference type="PANTHER" id="PTHR10615">
    <property type="entry name" value="HISTONE ACETYLTRANSFERASE"/>
    <property type="match status" value="1"/>
</dbReference>
<evidence type="ECO:0000256" key="3">
    <source>
        <dbReference type="ARBA" id="ARBA00013184"/>
    </source>
</evidence>
<evidence type="ECO:0000313" key="17">
    <source>
        <dbReference type="Proteomes" id="UP000774326"/>
    </source>
</evidence>
<organism evidence="16 17">
    <name type="scientific">Wickerhamomyces pijperi</name>
    <name type="common">Yeast</name>
    <name type="synonym">Pichia pijperi</name>
    <dbReference type="NCBI Taxonomy" id="599730"/>
    <lineage>
        <taxon>Eukaryota</taxon>
        <taxon>Fungi</taxon>
        <taxon>Dikarya</taxon>
        <taxon>Ascomycota</taxon>
        <taxon>Saccharomycotina</taxon>
        <taxon>Saccharomycetes</taxon>
        <taxon>Phaffomycetales</taxon>
        <taxon>Wickerhamomycetaceae</taxon>
        <taxon>Wickerhamomyces</taxon>
    </lineage>
</organism>
<evidence type="ECO:0000313" key="16">
    <source>
        <dbReference type="EMBL" id="KAH3674291.1"/>
    </source>
</evidence>
<evidence type="ECO:0000256" key="5">
    <source>
        <dbReference type="ARBA" id="ARBA00022723"/>
    </source>
</evidence>
<dbReference type="GO" id="GO:0008270">
    <property type="term" value="F:zinc ion binding"/>
    <property type="evidence" value="ECO:0007669"/>
    <property type="project" value="UniProtKB-KW"/>
</dbReference>
<feature type="domain" description="MYST-type HAT" evidence="15">
    <location>
        <begin position="43"/>
        <end position="352"/>
    </location>
</feature>
<dbReference type="PROSITE" id="PS51726">
    <property type="entry name" value="MYST_HAT"/>
    <property type="match status" value="1"/>
</dbReference>
<keyword evidence="12" id="KW-0012">Acyltransferase</keyword>